<feature type="active site" evidence="8">
    <location>
        <position position="38"/>
    </location>
</feature>
<keyword evidence="7 8" id="KW-0460">Magnesium</keyword>
<name>A0ABX8RC33_9CLOT</name>
<dbReference type="PIRSF" id="PIRSF006755">
    <property type="entry name" value="DTB_synth"/>
    <property type="match status" value="1"/>
</dbReference>
<dbReference type="Proteomes" id="UP000886818">
    <property type="component" value="Chromosome"/>
</dbReference>
<protein>
    <recommendedName>
        <fullName evidence="8">ATP-dependent dethiobiotin synthetase BioD</fullName>
        <ecNumber evidence="8">6.3.3.3</ecNumber>
    </recommendedName>
    <alternativeName>
        <fullName evidence="8">DTB synthetase</fullName>
        <shortName evidence="8">DTBS</shortName>
    </alternativeName>
    <alternativeName>
        <fullName evidence="8">Dethiobiotin synthase</fullName>
    </alternativeName>
</protein>
<comment type="cofactor">
    <cofactor evidence="8">
        <name>Mg(2+)</name>
        <dbReference type="ChEBI" id="CHEBI:18420"/>
    </cofactor>
</comment>
<evidence type="ECO:0000256" key="4">
    <source>
        <dbReference type="ARBA" id="ARBA00022741"/>
    </source>
</evidence>
<dbReference type="InterPro" id="IPR004472">
    <property type="entry name" value="DTB_synth_BioD"/>
</dbReference>
<evidence type="ECO:0000313" key="10">
    <source>
        <dbReference type="Proteomes" id="UP000886818"/>
    </source>
</evidence>
<keyword evidence="3 8" id="KW-0479">Metal-binding</keyword>
<keyword evidence="1 8" id="KW-0963">Cytoplasm</keyword>
<comment type="function">
    <text evidence="8">Catalyzes a mechanistically unusual reaction, the ATP-dependent insertion of CO2 between the N7 and N8 nitrogen atoms of 7,8-diaminopelargonic acid (DAPA, also called 7,8-diammoniononanoate) to form a ureido ring.</text>
</comment>
<comment type="catalytic activity">
    <reaction evidence="8">
        <text>(7R,8S)-7,8-diammoniononanoate + CO2 + ATP = (4R,5S)-dethiobiotin + ADP + phosphate + 3 H(+)</text>
        <dbReference type="Rhea" id="RHEA:15805"/>
        <dbReference type="ChEBI" id="CHEBI:15378"/>
        <dbReference type="ChEBI" id="CHEBI:16526"/>
        <dbReference type="ChEBI" id="CHEBI:30616"/>
        <dbReference type="ChEBI" id="CHEBI:43474"/>
        <dbReference type="ChEBI" id="CHEBI:149469"/>
        <dbReference type="ChEBI" id="CHEBI:149473"/>
        <dbReference type="ChEBI" id="CHEBI:456216"/>
        <dbReference type="EC" id="6.3.3.3"/>
    </reaction>
</comment>
<feature type="binding site" evidence="8">
    <location>
        <position position="116"/>
    </location>
    <ligand>
        <name>Mg(2+)</name>
        <dbReference type="ChEBI" id="CHEBI:18420"/>
    </ligand>
</feature>
<keyword evidence="10" id="KW-1185">Reference proteome</keyword>
<dbReference type="RefSeq" id="WP_218283284.1">
    <property type="nucleotide sequence ID" value="NZ_CP078093.1"/>
</dbReference>
<dbReference type="PANTHER" id="PTHR43210">
    <property type="entry name" value="DETHIOBIOTIN SYNTHETASE"/>
    <property type="match status" value="1"/>
</dbReference>
<dbReference type="PANTHER" id="PTHR43210:SF2">
    <property type="entry name" value="ATP-DEPENDENT DETHIOBIOTIN SYNTHETASE BIOD 2"/>
    <property type="match status" value="1"/>
</dbReference>
<evidence type="ECO:0000256" key="1">
    <source>
        <dbReference type="ARBA" id="ARBA00022490"/>
    </source>
</evidence>
<dbReference type="EMBL" id="CP078093">
    <property type="protein sequence ID" value="QXM06588.1"/>
    <property type="molecule type" value="Genomic_DNA"/>
</dbReference>
<comment type="caution">
    <text evidence="8">Lacks conserved residue(s) required for the propagation of feature annotation.</text>
</comment>
<organism evidence="9 10">
    <name type="scientific">Crassaminicella indica</name>
    <dbReference type="NCBI Taxonomy" id="2855394"/>
    <lineage>
        <taxon>Bacteria</taxon>
        <taxon>Bacillati</taxon>
        <taxon>Bacillota</taxon>
        <taxon>Clostridia</taxon>
        <taxon>Eubacteriales</taxon>
        <taxon>Clostridiaceae</taxon>
        <taxon>Crassaminicella</taxon>
    </lineage>
</organism>
<feature type="binding site" evidence="8">
    <location>
        <begin position="204"/>
        <end position="206"/>
    </location>
    <ligand>
        <name>ATP</name>
        <dbReference type="ChEBI" id="CHEBI:30616"/>
    </ligand>
</feature>
<evidence type="ECO:0000256" key="5">
    <source>
        <dbReference type="ARBA" id="ARBA00022756"/>
    </source>
</evidence>
<reference evidence="9" key="1">
    <citation type="submission" date="2021-07" db="EMBL/GenBank/DDBJ databases">
        <title>Complete genome sequence of Crassaminicella sp. 143-21, isolated from a deep-sea hydrothermal vent.</title>
        <authorList>
            <person name="Li X."/>
        </authorList>
    </citation>
    <scope>NUCLEOTIDE SEQUENCE</scope>
    <source>
        <strain evidence="9">143-21</strain>
    </source>
</reference>
<evidence type="ECO:0000256" key="3">
    <source>
        <dbReference type="ARBA" id="ARBA00022723"/>
    </source>
</evidence>
<keyword evidence="4 8" id="KW-0547">Nucleotide-binding</keyword>
<feature type="binding site" evidence="8">
    <location>
        <position position="55"/>
    </location>
    <ligand>
        <name>ATP</name>
        <dbReference type="ChEBI" id="CHEBI:30616"/>
    </ligand>
</feature>
<proteinExistence type="inferred from homology"/>
<feature type="binding site" evidence="8">
    <location>
        <position position="42"/>
    </location>
    <ligand>
        <name>substrate</name>
    </ligand>
</feature>
<dbReference type="CDD" id="cd03109">
    <property type="entry name" value="DTBS"/>
    <property type="match status" value="1"/>
</dbReference>
<evidence type="ECO:0000256" key="2">
    <source>
        <dbReference type="ARBA" id="ARBA00022598"/>
    </source>
</evidence>
<comment type="subcellular location">
    <subcellularLocation>
        <location evidence="8">Cytoplasm</location>
    </subcellularLocation>
</comment>
<dbReference type="NCBIfam" id="TIGR00347">
    <property type="entry name" value="bioD"/>
    <property type="match status" value="1"/>
</dbReference>
<dbReference type="HAMAP" id="MF_00336">
    <property type="entry name" value="BioD"/>
    <property type="match status" value="1"/>
</dbReference>
<evidence type="ECO:0000313" key="9">
    <source>
        <dbReference type="EMBL" id="QXM06588.1"/>
    </source>
</evidence>
<gene>
    <name evidence="8 9" type="primary">bioD</name>
    <name evidence="9" type="ORF">KVH43_02230</name>
</gene>
<dbReference type="GO" id="GO:0004141">
    <property type="term" value="F:dethiobiotin synthase activity"/>
    <property type="evidence" value="ECO:0007669"/>
    <property type="project" value="UniProtKB-EC"/>
</dbReference>
<keyword evidence="6 8" id="KW-0067">ATP-binding</keyword>
<feature type="binding site" evidence="8">
    <location>
        <position position="55"/>
    </location>
    <ligand>
        <name>Mg(2+)</name>
        <dbReference type="ChEBI" id="CHEBI:18420"/>
    </ligand>
</feature>
<accession>A0ABX8RC33</accession>
<feature type="binding site" evidence="8">
    <location>
        <begin position="116"/>
        <end position="119"/>
    </location>
    <ligand>
        <name>ATP</name>
        <dbReference type="ChEBI" id="CHEBI:30616"/>
    </ligand>
</feature>
<comment type="subunit">
    <text evidence="8">Homodimer.</text>
</comment>
<evidence type="ECO:0000256" key="6">
    <source>
        <dbReference type="ARBA" id="ARBA00022840"/>
    </source>
</evidence>
<sequence>MSKGIFIVGTDTDVGKTVVTAGLIHLLRSKGYNACYFKPVLSGAVLKNNELIPGDTHFVKTIGNIPESLENMTPYKFHTPVSPHLASEIENIQIKIALIKEKFLQLKEKYAYIVVEGAGGLVVPIFKNYMLYDLIKELNLPILIVAHAGLGTINHTMLTVNFAEDMGIEVKGILLNGYNALNICHADNKQILEKATNLQVLTLPKLKNINVEKMQYGDLKEAIKTHIQIETIIKWMKAC</sequence>
<feature type="binding site" evidence="8">
    <location>
        <position position="17"/>
    </location>
    <ligand>
        <name>Mg(2+)</name>
        <dbReference type="ChEBI" id="CHEBI:18420"/>
    </ligand>
</feature>
<comment type="similarity">
    <text evidence="8">Belongs to the dethiobiotin synthetase family.</text>
</comment>
<comment type="pathway">
    <text evidence="8">Cofactor biosynthesis; biotin biosynthesis; biotin from 7,8-diaminononanoate: step 1/2.</text>
</comment>
<dbReference type="Pfam" id="PF13500">
    <property type="entry name" value="AAA_26"/>
    <property type="match status" value="1"/>
</dbReference>
<feature type="binding site" evidence="8">
    <location>
        <begin position="13"/>
        <end position="18"/>
    </location>
    <ligand>
        <name>ATP</name>
        <dbReference type="ChEBI" id="CHEBI:30616"/>
    </ligand>
</feature>
<evidence type="ECO:0000256" key="7">
    <source>
        <dbReference type="ARBA" id="ARBA00022842"/>
    </source>
</evidence>
<dbReference type="EC" id="6.3.3.3" evidence="8"/>
<keyword evidence="2 8" id="KW-0436">Ligase</keyword>
<evidence type="ECO:0000256" key="8">
    <source>
        <dbReference type="HAMAP-Rule" id="MF_00336"/>
    </source>
</evidence>
<keyword evidence="5 8" id="KW-0093">Biotin biosynthesis</keyword>